<dbReference type="Proteomes" id="UP001321473">
    <property type="component" value="Unassembled WGS sequence"/>
</dbReference>
<dbReference type="PRINTS" id="PR00881">
    <property type="entry name" value="L7ARS6FAMILY"/>
</dbReference>
<dbReference type="Pfam" id="PF01248">
    <property type="entry name" value="Ribosomal_L7Ae"/>
    <property type="match status" value="1"/>
</dbReference>
<organism evidence="4 5">
    <name type="scientific">Amblyomma americanum</name>
    <name type="common">Lone star tick</name>
    <dbReference type="NCBI Taxonomy" id="6943"/>
    <lineage>
        <taxon>Eukaryota</taxon>
        <taxon>Metazoa</taxon>
        <taxon>Ecdysozoa</taxon>
        <taxon>Arthropoda</taxon>
        <taxon>Chelicerata</taxon>
        <taxon>Arachnida</taxon>
        <taxon>Acari</taxon>
        <taxon>Parasitiformes</taxon>
        <taxon>Ixodida</taxon>
        <taxon>Ixodoidea</taxon>
        <taxon>Ixodidae</taxon>
        <taxon>Amblyomminae</taxon>
        <taxon>Amblyomma</taxon>
    </lineage>
</organism>
<protein>
    <recommendedName>
        <fullName evidence="3">Ribosomal protein eL8/eL30/eS12/Gadd45 domain-containing protein</fullName>
    </recommendedName>
</protein>
<gene>
    <name evidence="4" type="ORF">V5799_009651</name>
</gene>
<evidence type="ECO:0000256" key="2">
    <source>
        <dbReference type="ARBA" id="ARBA00023274"/>
    </source>
</evidence>
<dbReference type="InterPro" id="IPR018492">
    <property type="entry name" value="Ribosomal_eL8/Nhp2"/>
</dbReference>
<evidence type="ECO:0000256" key="1">
    <source>
        <dbReference type="ARBA" id="ARBA00007337"/>
    </source>
</evidence>
<dbReference type="InterPro" id="IPR004038">
    <property type="entry name" value="Ribosomal_eL8/eL30/eS12/Gad45"/>
</dbReference>
<reference evidence="4 5" key="1">
    <citation type="journal article" date="2023" name="Arcadia Sci">
        <title>De novo assembly of a long-read Amblyomma americanum tick genome.</title>
        <authorList>
            <person name="Chou S."/>
            <person name="Poskanzer K.E."/>
            <person name="Rollins M."/>
            <person name="Thuy-Boun P.S."/>
        </authorList>
    </citation>
    <scope>NUCLEOTIDE SEQUENCE [LARGE SCALE GENOMIC DNA]</scope>
    <source>
        <strain evidence="4">F_SG_1</strain>
        <tissue evidence="4">Salivary glands</tissue>
    </source>
</reference>
<dbReference type="SUPFAM" id="SSF55315">
    <property type="entry name" value="L30e-like"/>
    <property type="match status" value="1"/>
</dbReference>
<dbReference type="AlphaFoldDB" id="A0AAQ4FBD9"/>
<name>A0AAQ4FBD9_AMBAM</name>
<accession>A0AAQ4FBD9</accession>
<keyword evidence="2" id="KW-0687">Ribonucleoprotein</keyword>
<sequence>MKVLKKIKKEKVEDGASANVEDGLDESTRAVENGGQDSLTYEEKLAFVNSIAKPMATKKFTKKLYKLVKKAAKHKGYLMTGLKEVQGKLRKGETGLVILAGDVHPIDIISHIPGLCEEKGLPYIFTPSRRDMATAVGMKRALVILMIKEHADYKELMAECAQVIQNEYAMV</sequence>
<comment type="caution">
    <text evidence="4">The sequence shown here is derived from an EMBL/GenBank/DDBJ whole genome shotgun (WGS) entry which is preliminary data.</text>
</comment>
<dbReference type="InterPro" id="IPR029064">
    <property type="entry name" value="Ribosomal_eL30-like_sf"/>
</dbReference>
<keyword evidence="5" id="KW-1185">Reference proteome</keyword>
<evidence type="ECO:0000313" key="4">
    <source>
        <dbReference type="EMBL" id="KAK8783985.1"/>
    </source>
</evidence>
<feature type="domain" description="Ribosomal protein eL8/eL30/eS12/Gadd45" evidence="3">
    <location>
        <begin position="63"/>
        <end position="156"/>
    </location>
</feature>
<dbReference type="EMBL" id="JARKHS020004953">
    <property type="protein sequence ID" value="KAK8783985.1"/>
    <property type="molecule type" value="Genomic_DNA"/>
</dbReference>
<evidence type="ECO:0000313" key="5">
    <source>
        <dbReference type="Proteomes" id="UP001321473"/>
    </source>
</evidence>
<comment type="similarity">
    <text evidence="1">Belongs to the eukaryotic ribosomal protein eL8 family.</text>
</comment>
<dbReference type="Gene3D" id="3.30.1330.30">
    <property type="match status" value="1"/>
</dbReference>
<dbReference type="GO" id="GO:1990904">
    <property type="term" value="C:ribonucleoprotein complex"/>
    <property type="evidence" value="ECO:0007669"/>
    <property type="project" value="UniProtKB-KW"/>
</dbReference>
<proteinExistence type="inferred from homology"/>
<evidence type="ECO:0000259" key="3">
    <source>
        <dbReference type="Pfam" id="PF01248"/>
    </source>
</evidence>